<keyword evidence="15" id="KW-1185">Reference proteome</keyword>
<dbReference type="InterPro" id="IPR004821">
    <property type="entry name" value="Cyt_trans-like"/>
</dbReference>
<dbReference type="PANTHER" id="PTHR21299">
    <property type="entry name" value="CYTIDYLATE KINASE/PANTOATE-BETA-ALANINE LIGASE"/>
    <property type="match status" value="1"/>
</dbReference>
<evidence type="ECO:0000256" key="11">
    <source>
        <dbReference type="ARBA" id="ARBA00048258"/>
    </source>
</evidence>
<dbReference type="EMBL" id="AP018907">
    <property type="protein sequence ID" value="BBF92557.1"/>
    <property type="molecule type" value="Genomic_DNA"/>
</dbReference>
<comment type="pathway">
    <text evidence="2 13">Cofactor biosynthesis; (R)-pantothenate biosynthesis; (R)-pantothenate from (R)-pantoate and beta-alanine: step 1/1.</text>
</comment>
<dbReference type="RefSeq" id="WP_126398530.1">
    <property type="nucleotide sequence ID" value="NZ_AP018907.1"/>
</dbReference>
<comment type="similarity">
    <text evidence="3 13">Belongs to the pantothenate synthetase family.</text>
</comment>
<evidence type="ECO:0000256" key="3">
    <source>
        <dbReference type="ARBA" id="ARBA00009256"/>
    </source>
</evidence>
<dbReference type="EC" id="6.3.2.1" evidence="4 13"/>
<name>A0A348FZ24_9HYPH</name>
<evidence type="ECO:0000256" key="8">
    <source>
        <dbReference type="ARBA" id="ARBA00022655"/>
    </source>
</evidence>
<evidence type="ECO:0000313" key="14">
    <source>
        <dbReference type="EMBL" id="BBF92557.1"/>
    </source>
</evidence>
<evidence type="ECO:0000256" key="13">
    <source>
        <dbReference type="HAMAP-Rule" id="MF_00158"/>
    </source>
</evidence>
<dbReference type="GO" id="GO:0015940">
    <property type="term" value="P:pantothenate biosynthetic process"/>
    <property type="evidence" value="ECO:0007669"/>
    <property type="project" value="UniProtKB-UniRule"/>
</dbReference>
<comment type="subunit">
    <text evidence="13">Homodimer.</text>
</comment>
<comment type="caution">
    <text evidence="13">Lacks conserved residue(s) required for the propagation of feature annotation.</text>
</comment>
<dbReference type="PANTHER" id="PTHR21299:SF1">
    <property type="entry name" value="PANTOATE--BETA-ALANINE LIGASE"/>
    <property type="match status" value="1"/>
</dbReference>
<keyword evidence="10 13" id="KW-0067">ATP-binding</keyword>
<accession>A0A348FZ24</accession>
<comment type="subcellular location">
    <subcellularLocation>
        <location evidence="1 13">Cytoplasm</location>
    </subcellularLocation>
</comment>
<dbReference type="GO" id="GO:0004592">
    <property type="term" value="F:pantoate-beta-alanine ligase activity"/>
    <property type="evidence" value="ECO:0007669"/>
    <property type="project" value="UniProtKB-UniRule"/>
</dbReference>
<dbReference type="KEGG" id="blag:BLTE_12420"/>
<evidence type="ECO:0000256" key="4">
    <source>
        <dbReference type="ARBA" id="ARBA00012219"/>
    </source>
</evidence>
<evidence type="ECO:0000256" key="6">
    <source>
        <dbReference type="ARBA" id="ARBA00022490"/>
    </source>
</evidence>
<comment type="function">
    <text evidence="12 13">Catalyzes the condensation of pantoate with beta-alanine in an ATP-dependent reaction via a pantoyl-adenylate intermediate.</text>
</comment>
<dbReference type="HAMAP" id="MF_00158">
    <property type="entry name" value="PanC"/>
    <property type="match status" value="1"/>
</dbReference>
<dbReference type="FunFam" id="3.40.50.620:FF:000114">
    <property type="entry name" value="Pantothenate synthetase"/>
    <property type="match status" value="1"/>
</dbReference>
<feature type="active site" description="Proton donor" evidence="13">
    <location>
        <position position="41"/>
    </location>
</feature>
<comment type="miscellaneous">
    <text evidence="13">The reaction proceeds by a bi uni uni bi ping pong mechanism.</text>
</comment>
<sequence length="286" mass="31080">MAKETRVVRSVRSLRRAIEPWAAAGERIALVPTMGALHAGHLALVKLAKRKAERVVVSIFVNPTQFAPTEDFSKYPRTFRQDFRKVAAAGVDLVYAPTAEEMYPDGFATRIVPEGAALAGLEDTFRPHFFGGVATVVGKLFLQVRPDIAVFGEKDYQQLKVVTRLARDLDLPTRIIGAPTTREADGLALSSRNVYLSADERARAVALPHALVKAAESIAAGQPASRALAQGRAMLSRAGFEIDYFEARDAETLAPLKRGQRRGIRLLAAARIGATRLIDNLAVPEA</sequence>
<organism evidence="14 15">
    <name type="scientific">Blastochloris tepida</name>
    <dbReference type="NCBI Taxonomy" id="2233851"/>
    <lineage>
        <taxon>Bacteria</taxon>
        <taxon>Pseudomonadati</taxon>
        <taxon>Pseudomonadota</taxon>
        <taxon>Alphaproteobacteria</taxon>
        <taxon>Hyphomicrobiales</taxon>
        <taxon>Blastochloridaceae</taxon>
        <taxon>Blastochloris</taxon>
    </lineage>
</organism>
<feature type="binding site" evidence="13">
    <location>
        <position position="65"/>
    </location>
    <ligand>
        <name>(R)-pantoate</name>
        <dbReference type="ChEBI" id="CHEBI:15980"/>
    </ligand>
</feature>
<proteinExistence type="inferred from homology"/>
<dbReference type="SUPFAM" id="SSF52374">
    <property type="entry name" value="Nucleotidylyl transferase"/>
    <property type="match status" value="1"/>
</dbReference>
<feature type="binding site" evidence="13">
    <location>
        <position position="158"/>
    </location>
    <ligand>
        <name>(R)-pantoate</name>
        <dbReference type="ChEBI" id="CHEBI:15980"/>
    </ligand>
</feature>
<evidence type="ECO:0000256" key="9">
    <source>
        <dbReference type="ARBA" id="ARBA00022741"/>
    </source>
</evidence>
<gene>
    <name evidence="14" type="primary">panC2</name>
    <name evidence="13" type="synonym">panC</name>
    <name evidence="14" type="ORF">BLTE_12420</name>
</gene>
<dbReference type="Pfam" id="PF02569">
    <property type="entry name" value="Pantoate_ligase"/>
    <property type="match status" value="1"/>
</dbReference>
<dbReference type="Proteomes" id="UP000266934">
    <property type="component" value="Chromosome"/>
</dbReference>
<dbReference type="UniPathway" id="UPA00028">
    <property type="reaction ID" value="UER00005"/>
</dbReference>
<keyword evidence="8 13" id="KW-0566">Pantothenate biosynthesis</keyword>
<evidence type="ECO:0000256" key="12">
    <source>
        <dbReference type="ARBA" id="ARBA00055042"/>
    </source>
</evidence>
<evidence type="ECO:0000256" key="2">
    <source>
        <dbReference type="ARBA" id="ARBA00004990"/>
    </source>
</evidence>
<evidence type="ECO:0000256" key="5">
    <source>
        <dbReference type="ARBA" id="ARBA00014155"/>
    </source>
</evidence>
<keyword evidence="7 13" id="KW-0436">Ligase</keyword>
<evidence type="ECO:0000256" key="10">
    <source>
        <dbReference type="ARBA" id="ARBA00022840"/>
    </source>
</evidence>
<feature type="binding site" evidence="13">
    <location>
        <begin position="34"/>
        <end position="41"/>
    </location>
    <ligand>
        <name>ATP</name>
        <dbReference type="ChEBI" id="CHEBI:30616"/>
    </ligand>
</feature>
<feature type="binding site" evidence="13">
    <location>
        <begin position="189"/>
        <end position="192"/>
    </location>
    <ligand>
        <name>ATP</name>
        <dbReference type="ChEBI" id="CHEBI:30616"/>
    </ligand>
</feature>
<comment type="catalytic activity">
    <reaction evidence="11 13">
        <text>(R)-pantoate + beta-alanine + ATP = (R)-pantothenate + AMP + diphosphate + H(+)</text>
        <dbReference type="Rhea" id="RHEA:10912"/>
        <dbReference type="ChEBI" id="CHEBI:15378"/>
        <dbReference type="ChEBI" id="CHEBI:15980"/>
        <dbReference type="ChEBI" id="CHEBI:29032"/>
        <dbReference type="ChEBI" id="CHEBI:30616"/>
        <dbReference type="ChEBI" id="CHEBI:33019"/>
        <dbReference type="ChEBI" id="CHEBI:57966"/>
        <dbReference type="ChEBI" id="CHEBI:456215"/>
        <dbReference type="EC" id="6.3.2.1"/>
    </reaction>
</comment>
<dbReference type="OrthoDB" id="9773087at2"/>
<dbReference type="Gene3D" id="3.30.1300.10">
    <property type="entry name" value="Pantoate-beta-alanine ligase, C-terminal domain"/>
    <property type="match status" value="1"/>
</dbReference>
<dbReference type="InterPro" id="IPR003721">
    <property type="entry name" value="Pantoate_ligase"/>
</dbReference>
<dbReference type="NCBIfam" id="TIGR00125">
    <property type="entry name" value="cyt_tran_rel"/>
    <property type="match status" value="1"/>
</dbReference>
<protein>
    <recommendedName>
        <fullName evidence="5 13">Pantothenate synthetase</fullName>
        <shortName evidence="13">PS</shortName>
        <ecNumber evidence="4 13">6.3.2.1</ecNumber>
    </recommendedName>
    <alternativeName>
        <fullName evidence="13">Pantoate--beta-alanine ligase</fullName>
    </alternativeName>
    <alternativeName>
        <fullName evidence="13">Pantoate-activating enzyme</fullName>
    </alternativeName>
</protein>
<dbReference type="CDD" id="cd00560">
    <property type="entry name" value="PanC"/>
    <property type="match status" value="1"/>
</dbReference>
<evidence type="ECO:0000256" key="7">
    <source>
        <dbReference type="ARBA" id="ARBA00022598"/>
    </source>
</evidence>
<dbReference type="AlphaFoldDB" id="A0A348FZ24"/>
<keyword evidence="6 13" id="KW-0963">Cytoplasm</keyword>
<reference evidence="14 15" key="1">
    <citation type="submission" date="2018-08" db="EMBL/GenBank/DDBJ databases">
        <title>Complete genome sequencing of Blastochloris tepida GI.</title>
        <authorList>
            <person name="Tsukatani Y."/>
            <person name="Mori H."/>
        </authorList>
    </citation>
    <scope>NUCLEOTIDE SEQUENCE [LARGE SCALE GENOMIC DNA]</scope>
    <source>
        <strain evidence="14 15">GI</strain>
    </source>
</reference>
<dbReference type="InterPro" id="IPR042176">
    <property type="entry name" value="Pantoate_ligase_C"/>
</dbReference>
<dbReference type="GO" id="GO:0005524">
    <property type="term" value="F:ATP binding"/>
    <property type="evidence" value="ECO:0007669"/>
    <property type="project" value="UniProtKB-KW"/>
</dbReference>
<feature type="binding site" evidence="13">
    <location>
        <position position="65"/>
    </location>
    <ligand>
        <name>beta-alanine</name>
        <dbReference type="ChEBI" id="CHEBI:57966"/>
    </ligand>
</feature>
<dbReference type="Gene3D" id="3.40.50.620">
    <property type="entry name" value="HUPs"/>
    <property type="match status" value="1"/>
</dbReference>
<dbReference type="GO" id="GO:0005829">
    <property type="term" value="C:cytosol"/>
    <property type="evidence" value="ECO:0007669"/>
    <property type="project" value="TreeGrafter"/>
</dbReference>
<dbReference type="NCBIfam" id="TIGR00018">
    <property type="entry name" value="panC"/>
    <property type="match status" value="1"/>
</dbReference>
<dbReference type="InterPro" id="IPR014729">
    <property type="entry name" value="Rossmann-like_a/b/a_fold"/>
</dbReference>
<evidence type="ECO:0000256" key="1">
    <source>
        <dbReference type="ARBA" id="ARBA00004496"/>
    </source>
</evidence>
<keyword evidence="9 13" id="KW-0547">Nucleotide-binding</keyword>
<feature type="binding site" evidence="13">
    <location>
        <begin position="152"/>
        <end position="155"/>
    </location>
    <ligand>
        <name>ATP</name>
        <dbReference type="ChEBI" id="CHEBI:30616"/>
    </ligand>
</feature>
<evidence type="ECO:0000313" key="15">
    <source>
        <dbReference type="Proteomes" id="UP000266934"/>
    </source>
</evidence>